<dbReference type="Proteomes" id="UP000186817">
    <property type="component" value="Unassembled WGS sequence"/>
</dbReference>
<keyword evidence="2" id="KW-1185">Reference proteome</keyword>
<comment type="caution">
    <text evidence="1">The sequence shown here is derived from an EMBL/GenBank/DDBJ whole genome shotgun (WGS) entry which is preliminary data.</text>
</comment>
<dbReference type="OrthoDB" id="415672at2759"/>
<dbReference type="EMBL" id="LSRX01000261">
    <property type="protein sequence ID" value="OLQ02588.1"/>
    <property type="molecule type" value="Genomic_DNA"/>
</dbReference>
<evidence type="ECO:0000313" key="2">
    <source>
        <dbReference type="Proteomes" id="UP000186817"/>
    </source>
</evidence>
<sequence>MICLIWFSGGDQYFVLQLSVGGICSNSSDLALEEVRAFSHQIYMSWHGAAMPEWGSGHADSRRSSWCSASLEGRGARSIVATLYAQQEKLHDLELKLRQLQATPSAAAEQPRNRGMLGAHENLAQVAAPNIEIVIPDFVDCSGLYKKWYGHEVLFWQPFGMLHTGIEDYPPGAASFYHSCHFQERTEYCLYGHVAALTYLAKYTTEEHVSQDFARHAMRLLHWNLCLDFLESSTWAAWGLSILTLWDMVQNFAYPQVSLLHQYLDWGPGTAPNSQSPSESQGSSGFWILELGTHRALSNEPVSMLKHVLSNYDVVHENPIKPYQGRAEAFVHPFPRSCSPNCPNQQDSVPYSFPVFEDMDQSRRGFHEWVQGSLFNKVEIRKASLLLCTNPIYYCNFFAGLNKTILGYFGLPLLYMVPESSWSSWIDEFIDMASMPTSFFVSNNRLHSEQLAWQSGVRLHVVQPVANYLKETYSPQRLGDILVPEPREACVLHCLIRAFKPASYPFNFFSKADTDRTIRTFVTFRAIVLFPHDFALMTFYEFYAMGVPLFMPSHLSKYLFPFSASVPLLDWVPKRIAMQGGRPPYSPLSMTTSAALQFWSSFIDFFAFPGIQHFDSIASLLVMLPSSDFESASRRMRDNREARVESGAPFWSGGGGVASFLEDVARRLDAVSDRLQAMLVHSTGAFDCPKQTSASAQSVDAEVHSSSGVPLVMSFHGTYESPWFHEREVGYMDVLSRHGWLGILPWGTRLESPSAMGGVTECCSRWCDSEECCMKGGFVSAKIEACGWWVPERDVTLVDTIWNWVEEHTCVDRTKVFAAGFSAGGGFNWHLACHRSQYFRGVAPIEPVMFLEEICSEPSARPVSILTYGGSQDVKINLEKIARMTGERAEECGCQGKVAQQLSATVNCTTWSQCSGGHLFEFCVVDGMSHNIPGHLKPDQTTFIRAGSDVDWTKRTFERLSLLVQPGQLLFYGQPTAEELDYHSARWPPPKLTALPVSQPRSAVRQREAAEEMCREVDRGFQDFVGISREPPALRHTGLGSAPSWPEKAEDAWRERQWIEPVAATQVHRPALEAGAKEANPSPFPQANQRIKAVPELPVAENIDRDVFLAMGCKAPQPRDVALPYDRQMPAPLGAGPLTATALPERCAGTQPQLSEPKEFGVGVFQAPARHVQQTTSPLLPKRSDVPQMAIRGCEWLEPVTGAAAEPVQQSTAPAPHLPGRLPGQALLGEEPREFDPDVLWAKYAQQVVVDGRAFRLTDGAASMSQDEEGFCGVREAQGAYSEPDHDKLDAELLKEEGNQLLKADEPELAIERYEGALEVLGMTSFFKALRDAKETDGNGQKVLKLDVDKSWDLKKLQLSTKTAKLSFLLREEYCILLQGMGTDQDKLYGAIIVGTSGIGKSAFRFYVMRQWLKGHEKLPRTKFPKVIFNLGDIFYEMDDSCAVHELPEVRSLAKLPANRLVLLGPCVQIAGLDKSLHFDFMLVTTSASPLSGQETKVGNYKELIKALVEHQHGRILVMHMWSYEEVKAVAPDASDELIRNFGCVPRWCLRNDLTNEAEMKAALGSLLKELDKQDALFEFMQKSVASDKLLLDRRLPYKLMEIDGTGKDWGTNRFISKFVAAYFIQEALQRCQREQAKIASMMKNPFSMQAFGHMFEEWAYQQLVQGKLLGESEMKGSFQKAGSFERSDVKKAASMMPKLEVGALLKAPVNYGSIDMFGLVQSDDGKSYQLLMFQETVGKQHRSAQWGDVQTIVGACKAMCKSDKKEFQCLLIYLVPRESFESFVCPACPSLEDKAVSVSKGRLNVDMPDDLTHLKT</sequence>
<accession>A0A1Q9E598</accession>
<dbReference type="PANTHER" id="PTHR33129">
    <property type="entry name" value="PROTEIN KINASE DOMAIN-CONTAINING PROTEIN-RELATED"/>
    <property type="match status" value="1"/>
</dbReference>
<evidence type="ECO:0000313" key="1">
    <source>
        <dbReference type="EMBL" id="OLQ02588.1"/>
    </source>
</evidence>
<organism evidence="1 2">
    <name type="scientific">Symbiodinium microadriaticum</name>
    <name type="common">Dinoflagellate</name>
    <name type="synonym">Zooxanthella microadriatica</name>
    <dbReference type="NCBI Taxonomy" id="2951"/>
    <lineage>
        <taxon>Eukaryota</taxon>
        <taxon>Sar</taxon>
        <taxon>Alveolata</taxon>
        <taxon>Dinophyceae</taxon>
        <taxon>Suessiales</taxon>
        <taxon>Symbiodiniaceae</taxon>
        <taxon>Symbiodinium</taxon>
    </lineage>
</organism>
<gene>
    <name evidence="1" type="primary">faeC</name>
    <name evidence="1" type="ORF">AK812_SmicGene14578</name>
</gene>
<dbReference type="InterPro" id="IPR029058">
    <property type="entry name" value="AB_hydrolase_fold"/>
</dbReference>
<dbReference type="InterPro" id="IPR052980">
    <property type="entry name" value="Crinkler_effector"/>
</dbReference>
<name>A0A1Q9E598_SYMMI</name>
<protein>
    <submittedName>
        <fullName evidence="1">Feruloyl esterase C</fullName>
    </submittedName>
</protein>
<dbReference type="SUPFAM" id="SSF53474">
    <property type="entry name" value="alpha/beta-Hydrolases"/>
    <property type="match status" value="1"/>
</dbReference>
<dbReference type="PANTHER" id="PTHR33129:SF1">
    <property type="entry name" value="ATP-BINDING PROTEIN"/>
    <property type="match status" value="1"/>
</dbReference>
<proteinExistence type="predicted"/>
<dbReference type="Gene3D" id="3.40.50.1820">
    <property type="entry name" value="alpha/beta hydrolase"/>
    <property type="match status" value="1"/>
</dbReference>
<reference evidence="1 2" key="1">
    <citation type="submission" date="2016-02" db="EMBL/GenBank/DDBJ databases">
        <title>Genome analysis of coral dinoflagellate symbionts highlights evolutionary adaptations to a symbiotic lifestyle.</title>
        <authorList>
            <person name="Aranda M."/>
            <person name="Li Y."/>
            <person name="Liew Y.J."/>
            <person name="Baumgarten S."/>
            <person name="Simakov O."/>
            <person name="Wilson M."/>
            <person name="Piel J."/>
            <person name="Ashoor H."/>
            <person name="Bougouffa S."/>
            <person name="Bajic V.B."/>
            <person name="Ryu T."/>
            <person name="Ravasi T."/>
            <person name="Bayer T."/>
            <person name="Micklem G."/>
            <person name="Kim H."/>
            <person name="Bhak J."/>
            <person name="Lajeunesse T.C."/>
            <person name="Voolstra C.R."/>
        </authorList>
    </citation>
    <scope>NUCLEOTIDE SEQUENCE [LARGE SCALE GENOMIC DNA]</scope>
    <source>
        <strain evidence="1 2">CCMP2467</strain>
    </source>
</reference>